<evidence type="ECO:0000313" key="1">
    <source>
        <dbReference type="EMBL" id="RUS99303.1"/>
    </source>
</evidence>
<dbReference type="EMBL" id="RSCL01000026">
    <property type="protein sequence ID" value="RUS99303.1"/>
    <property type="molecule type" value="Genomic_DNA"/>
</dbReference>
<dbReference type="RefSeq" id="WP_127085821.1">
    <property type="nucleotide sequence ID" value="NZ_RSCL01000026.1"/>
</dbReference>
<accession>A0A433UZP1</accession>
<evidence type="ECO:0000313" key="2">
    <source>
        <dbReference type="Proteomes" id="UP000271624"/>
    </source>
</evidence>
<name>A0A433UZP1_9CYAN</name>
<dbReference type="Proteomes" id="UP000271624">
    <property type="component" value="Unassembled WGS sequence"/>
</dbReference>
<dbReference type="OrthoDB" id="515321at2"/>
<sequence>MKTLQTKVQIDTSGQLSVNIPVAMPPGEYQVVLVIEGNSLPEVKSSLLNLPKHDLGAWNPNLSLRREDMYGDDGR</sequence>
<organism evidence="1 2">
    <name type="scientific">Dulcicalothrix desertica PCC 7102</name>
    <dbReference type="NCBI Taxonomy" id="232991"/>
    <lineage>
        <taxon>Bacteria</taxon>
        <taxon>Bacillati</taxon>
        <taxon>Cyanobacteriota</taxon>
        <taxon>Cyanophyceae</taxon>
        <taxon>Nostocales</taxon>
        <taxon>Calotrichaceae</taxon>
        <taxon>Dulcicalothrix</taxon>
    </lineage>
</organism>
<gene>
    <name evidence="1" type="ORF">DSM106972_077450</name>
</gene>
<dbReference type="AlphaFoldDB" id="A0A433UZP1"/>
<protein>
    <submittedName>
        <fullName evidence="1">Uncharacterized protein</fullName>
    </submittedName>
</protein>
<keyword evidence="2" id="KW-1185">Reference proteome</keyword>
<reference evidence="1" key="2">
    <citation type="journal article" date="2019" name="Genome Biol. Evol.">
        <title>Day and night: Metabolic profiles and evolutionary relationships of six axenic non-marine cyanobacteria.</title>
        <authorList>
            <person name="Will S.E."/>
            <person name="Henke P."/>
            <person name="Boedeker C."/>
            <person name="Huang S."/>
            <person name="Brinkmann H."/>
            <person name="Rohde M."/>
            <person name="Jarek M."/>
            <person name="Friedl T."/>
            <person name="Seufert S."/>
            <person name="Schumacher M."/>
            <person name="Overmann J."/>
            <person name="Neumann-Schaal M."/>
            <person name="Petersen J."/>
        </authorList>
    </citation>
    <scope>NUCLEOTIDE SEQUENCE [LARGE SCALE GENOMIC DNA]</scope>
    <source>
        <strain evidence="1">PCC 7102</strain>
    </source>
</reference>
<reference evidence="1" key="1">
    <citation type="submission" date="2018-12" db="EMBL/GenBank/DDBJ databases">
        <authorList>
            <person name="Will S."/>
            <person name="Neumann-Schaal M."/>
            <person name="Henke P."/>
        </authorList>
    </citation>
    <scope>NUCLEOTIDE SEQUENCE</scope>
    <source>
        <strain evidence="1">PCC 7102</strain>
    </source>
</reference>
<comment type="caution">
    <text evidence="1">The sequence shown here is derived from an EMBL/GenBank/DDBJ whole genome shotgun (WGS) entry which is preliminary data.</text>
</comment>
<proteinExistence type="predicted"/>